<feature type="chain" id="PRO_5043561343" evidence="1">
    <location>
        <begin position="20"/>
        <end position="91"/>
    </location>
</feature>
<gene>
    <name evidence="2" type="ORF">MEUPH1_LOCUS1329</name>
</gene>
<evidence type="ECO:0000313" key="3">
    <source>
        <dbReference type="Proteomes" id="UP001160148"/>
    </source>
</evidence>
<dbReference type="AlphaFoldDB" id="A0AAV0VIQ6"/>
<dbReference type="Proteomes" id="UP001160148">
    <property type="component" value="Unassembled WGS sequence"/>
</dbReference>
<protein>
    <submittedName>
        <fullName evidence="2">Uncharacterized protein</fullName>
    </submittedName>
</protein>
<dbReference type="EMBL" id="CARXXK010000001">
    <property type="protein sequence ID" value="CAI6344157.1"/>
    <property type="molecule type" value="Genomic_DNA"/>
</dbReference>
<feature type="signal peptide" evidence="1">
    <location>
        <begin position="1"/>
        <end position="19"/>
    </location>
</feature>
<evidence type="ECO:0000256" key="1">
    <source>
        <dbReference type="SAM" id="SignalP"/>
    </source>
</evidence>
<proteinExistence type="predicted"/>
<keyword evidence="1" id="KW-0732">Signal</keyword>
<organism evidence="2 3">
    <name type="scientific">Macrosiphum euphorbiae</name>
    <name type="common">potato aphid</name>
    <dbReference type="NCBI Taxonomy" id="13131"/>
    <lineage>
        <taxon>Eukaryota</taxon>
        <taxon>Metazoa</taxon>
        <taxon>Ecdysozoa</taxon>
        <taxon>Arthropoda</taxon>
        <taxon>Hexapoda</taxon>
        <taxon>Insecta</taxon>
        <taxon>Pterygota</taxon>
        <taxon>Neoptera</taxon>
        <taxon>Paraneoptera</taxon>
        <taxon>Hemiptera</taxon>
        <taxon>Sternorrhyncha</taxon>
        <taxon>Aphidomorpha</taxon>
        <taxon>Aphidoidea</taxon>
        <taxon>Aphididae</taxon>
        <taxon>Macrosiphini</taxon>
        <taxon>Macrosiphum</taxon>
    </lineage>
</organism>
<comment type="caution">
    <text evidence="2">The sequence shown here is derived from an EMBL/GenBank/DDBJ whole genome shotgun (WGS) entry which is preliminary data.</text>
</comment>
<sequence>MLLWMLMVSHGVILYPSWSIIDSDQTCSPRSYVFLSLQTRLIFYPSDFHNDANNSGSRINVMGIETHTNKVCEPQLIEMISYIDYGIQNSD</sequence>
<accession>A0AAV0VIQ6</accession>
<evidence type="ECO:0000313" key="2">
    <source>
        <dbReference type="EMBL" id="CAI6344157.1"/>
    </source>
</evidence>
<reference evidence="2 3" key="1">
    <citation type="submission" date="2023-01" db="EMBL/GenBank/DDBJ databases">
        <authorList>
            <person name="Whitehead M."/>
        </authorList>
    </citation>
    <scope>NUCLEOTIDE SEQUENCE [LARGE SCALE GENOMIC DNA]</scope>
</reference>
<keyword evidence="3" id="KW-1185">Reference proteome</keyword>
<name>A0AAV0VIQ6_9HEMI</name>